<dbReference type="PANTHER" id="PTHR28219:SF1">
    <property type="entry name" value="UPF0642 PROTEIN YBL028C"/>
    <property type="match status" value="1"/>
</dbReference>
<protein>
    <recommendedName>
        <fullName evidence="2">DUF2423 domain-containing protein</fullName>
    </recommendedName>
</protein>
<evidence type="ECO:0000313" key="4">
    <source>
        <dbReference type="Proteomes" id="UP000005666"/>
    </source>
</evidence>
<feature type="region of interest" description="Disordered" evidence="1">
    <location>
        <begin position="67"/>
        <end position="111"/>
    </location>
</feature>
<dbReference type="RefSeq" id="XP_003688143.1">
    <property type="nucleotide sequence ID" value="XM_003688095.1"/>
</dbReference>
<dbReference type="GeneID" id="11532020"/>
<evidence type="ECO:0000313" key="3">
    <source>
        <dbReference type="EMBL" id="CCE65709.1"/>
    </source>
</evidence>
<dbReference type="Pfam" id="PF10338">
    <property type="entry name" value="YBL028C_N"/>
    <property type="match status" value="1"/>
</dbReference>
<dbReference type="GO" id="GO:0030687">
    <property type="term" value="C:preribosome, large subunit precursor"/>
    <property type="evidence" value="ECO:0007669"/>
    <property type="project" value="TreeGrafter"/>
</dbReference>
<gene>
    <name evidence="3" type="primary">TPHA0M01340</name>
    <name evidence="3" type="ordered locus">TPHA_0M01340</name>
</gene>
<dbReference type="AlphaFoldDB" id="G8C0J4"/>
<dbReference type="eggNOG" id="ENOG502S5RC">
    <property type="taxonomic scope" value="Eukaryota"/>
</dbReference>
<feature type="compositionally biased region" description="Basic residues" evidence="1">
    <location>
        <begin position="92"/>
        <end position="111"/>
    </location>
</feature>
<dbReference type="OrthoDB" id="4087970at2759"/>
<dbReference type="HOGENOM" id="CLU_125052_1_0_1"/>
<keyword evidence="4" id="KW-1185">Reference proteome</keyword>
<sequence length="111" mass="12899">MAKSLRASTHIKAKSVKRKAVFQHVVNAREQRLSEKLKNDLIKQKLEDLKKNEGIEMDAASLIKQEEEKAKAKAQEPEKTVSTSGWREASHHNYKKAQIRKNKKKNKFTRF</sequence>
<feature type="domain" description="DUF2423" evidence="2">
    <location>
        <begin position="1"/>
        <end position="44"/>
    </location>
</feature>
<reference evidence="3 4" key="1">
    <citation type="journal article" date="2011" name="Proc. Natl. Acad. Sci. U.S.A.">
        <title>Evolutionary erosion of yeast sex chromosomes by mating-type switching accidents.</title>
        <authorList>
            <person name="Gordon J.L."/>
            <person name="Armisen D."/>
            <person name="Proux-Wera E."/>
            <person name="Oheigeartaigh S.S."/>
            <person name="Byrne K.P."/>
            <person name="Wolfe K.H."/>
        </authorList>
    </citation>
    <scope>NUCLEOTIDE SEQUENCE [LARGE SCALE GENOMIC DNA]</scope>
    <source>
        <strain evidence="4">ATCC 24235 / CBS 4417 / NBRC 1672 / NRRL Y-8282 / UCD 70-5</strain>
    </source>
</reference>
<feature type="compositionally biased region" description="Basic and acidic residues" evidence="1">
    <location>
        <begin position="67"/>
        <end position="79"/>
    </location>
</feature>
<evidence type="ECO:0000259" key="2">
    <source>
        <dbReference type="Pfam" id="PF10338"/>
    </source>
</evidence>
<proteinExistence type="predicted"/>
<dbReference type="PANTHER" id="PTHR28219">
    <property type="entry name" value="UPF0642 PROTEIN YBL028C"/>
    <property type="match status" value="1"/>
</dbReference>
<dbReference type="InterPro" id="IPR019434">
    <property type="entry name" value="DUF2423"/>
</dbReference>
<dbReference type="EMBL" id="HE612868">
    <property type="protein sequence ID" value="CCE65709.1"/>
    <property type="molecule type" value="Genomic_DNA"/>
</dbReference>
<dbReference type="OMA" id="GWRDARH"/>
<organism evidence="3 4">
    <name type="scientific">Tetrapisispora phaffii (strain ATCC 24235 / CBS 4417 / NBRC 1672 / NRRL Y-8282 / UCD 70-5)</name>
    <name type="common">Yeast</name>
    <name type="synonym">Fabospora phaffii</name>
    <dbReference type="NCBI Taxonomy" id="1071381"/>
    <lineage>
        <taxon>Eukaryota</taxon>
        <taxon>Fungi</taxon>
        <taxon>Dikarya</taxon>
        <taxon>Ascomycota</taxon>
        <taxon>Saccharomycotina</taxon>
        <taxon>Saccharomycetes</taxon>
        <taxon>Saccharomycetales</taxon>
        <taxon>Saccharomycetaceae</taxon>
        <taxon>Tetrapisispora</taxon>
    </lineage>
</organism>
<dbReference type="KEGG" id="tpf:TPHA_0M01340"/>
<accession>G8C0J4</accession>
<dbReference type="Proteomes" id="UP000005666">
    <property type="component" value="Chromosome 13"/>
</dbReference>
<dbReference type="STRING" id="1071381.G8C0J4"/>
<name>G8C0J4_TETPH</name>
<evidence type="ECO:0000256" key="1">
    <source>
        <dbReference type="SAM" id="MobiDB-lite"/>
    </source>
</evidence>